<feature type="domain" description="Glycine zipper 2TM" evidence="4">
    <location>
        <begin position="60"/>
        <end position="101"/>
    </location>
</feature>
<evidence type="ECO:0000256" key="1">
    <source>
        <dbReference type="ARBA" id="ARBA00004370"/>
    </source>
</evidence>
<reference evidence="5 6" key="1">
    <citation type="submission" date="2023-04" db="EMBL/GenBank/DDBJ databases">
        <title>Luteimonas sp. M1R5S18.</title>
        <authorList>
            <person name="Sun J.-Q."/>
        </authorList>
    </citation>
    <scope>NUCLEOTIDE SEQUENCE [LARGE SCALE GENOMIC DNA]</scope>
    <source>
        <strain evidence="5 6">M1R5S18</strain>
    </source>
</reference>
<proteinExistence type="predicted"/>
<feature type="signal peptide" evidence="3">
    <location>
        <begin position="1"/>
        <end position="24"/>
    </location>
</feature>
<keyword evidence="3" id="KW-0732">Signal</keyword>
<sequence length="122" mass="12521">MKRPVIHALAVATLGLAAAGTLHAQTYGPQDEGRRFDDGSRVVCEDVEVQRSGGDPNRIAGTAAGAVIGGVVGSQVGSGSGRDLATIGGAIAGGAVGRKVQGDRQESRGDRIVEQRCTRVWR</sequence>
<comment type="subcellular location">
    <subcellularLocation>
        <location evidence="1">Membrane</location>
    </subcellularLocation>
</comment>
<organism evidence="5 6">
    <name type="scientific">Luteimonas rhizosphaericola</name>
    <dbReference type="NCBI Taxonomy" id="3042024"/>
    <lineage>
        <taxon>Bacteria</taxon>
        <taxon>Pseudomonadati</taxon>
        <taxon>Pseudomonadota</taxon>
        <taxon>Gammaproteobacteria</taxon>
        <taxon>Lysobacterales</taxon>
        <taxon>Lysobacteraceae</taxon>
        <taxon>Luteimonas</taxon>
    </lineage>
</organism>
<evidence type="ECO:0000313" key="5">
    <source>
        <dbReference type="EMBL" id="MDH5829164.1"/>
    </source>
</evidence>
<gene>
    <name evidence="5" type="ORF">QFW80_01350</name>
</gene>
<dbReference type="Pfam" id="PF05433">
    <property type="entry name" value="Rick_17kDa_Anti"/>
    <property type="match status" value="1"/>
</dbReference>
<evidence type="ECO:0000313" key="6">
    <source>
        <dbReference type="Proteomes" id="UP001156831"/>
    </source>
</evidence>
<feature type="chain" id="PRO_5047452498" evidence="3">
    <location>
        <begin position="25"/>
        <end position="122"/>
    </location>
</feature>
<dbReference type="PANTHER" id="PTHR35603:SF2">
    <property type="entry name" value="OUTER MEMBRANE LIPOPROTEIN"/>
    <property type="match status" value="1"/>
</dbReference>
<keyword evidence="2" id="KW-0472">Membrane</keyword>
<evidence type="ECO:0000256" key="2">
    <source>
        <dbReference type="ARBA" id="ARBA00023136"/>
    </source>
</evidence>
<dbReference type="InterPro" id="IPR008816">
    <property type="entry name" value="Gly_zipper_2TM_dom"/>
</dbReference>
<accession>A0ABT6JEQ4</accession>
<dbReference type="PANTHER" id="PTHR35603">
    <property type="match status" value="1"/>
</dbReference>
<dbReference type="EMBL" id="JARXRN010000016">
    <property type="protein sequence ID" value="MDH5829164.1"/>
    <property type="molecule type" value="Genomic_DNA"/>
</dbReference>
<comment type="caution">
    <text evidence="5">The sequence shown here is derived from an EMBL/GenBank/DDBJ whole genome shotgun (WGS) entry which is preliminary data.</text>
</comment>
<protein>
    <submittedName>
        <fullName evidence="5">Glycine zipper 2TM domain-containing protein</fullName>
    </submittedName>
</protein>
<evidence type="ECO:0000256" key="3">
    <source>
        <dbReference type="SAM" id="SignalP"/>
    </source>
</evidence>
<name>A0ABT6JEQ4_9GAMM</name>
<dbReference type="InterPro" id="IPR051407">
    <property type="entry name" value="Bact_OM_lipoprot/Surf_antigen"/>
</dbReference>
<keyword evidence="6" id="KW-1185">Reference proteome</keyword>
<dbReference type="Proteomes" id="UP001156831">
    <property type="component" value="Unassembled WGS sequence"/>
</dbReference>
<dbReference type="RefSeq" id="WP_280599183.1">
    <property type="nucleotide sequence ID" value="NZ_JARXRN010000016.1"/>
</dbReference>
<evidence type="ECO:0000259" key="4">
    <source>
        <dbReference type="Pfam" id="PF05433"/>
    </source>
</evidence>